<keyword evidence="2" id="KW-1185">Reference proteome</keyword>
<proteinExistence type="predicted"/>
<organism evidence="1 2">
    <name type="scientific">Elsinoe ampelina</name>
    <dbReference type="NCBI Taxonomy" id="302913"/>
    <lineage>
        <taxon>Eukaryota</taxon>
        <taxon>Fungi</taxon>
        <taxon>Dikarya</taxon>
        <taxon>Ascomycota</taxon>
        <taxon>Pezizomycotina</taxon>
        <taxon>Dothideomycetes</taxon>
        <taxon>Dothideomycetidae</taxon>
        <taxon>Myriangiales</taxon>
        <taxon>Elsinoaceae</taxon>
        <taxon>Elsinoe</taxon>
    </lineage>
</organism>
<gene>
    <name evidence="1" type="ORF">BDZ85DRAFT_263586</name>
</gene>
<dbReference type="AlphaFoldDB" id="A0A6A6G9N9"/>
<dbReference type="Proteomes" id="UP000799538">
    <property type="component" value="Unassembled WGS sequence"/>
</dbReference>
<evidence type="ECO:0000313" key="2">
    <source>
        <dbReference type="Proteomes" id="UP000799538"/>
    </source>
</evidence>
<name>A0A6A6G9N9_9PEZI</name>
<accession>A0A6A6G9N9</accession>
<sequence>MSDAQSAQLRDRLQHFVAITGGQDLGICLLLASETDDGHINQTSTTAAGVQAYTKLQCILAADSELPTLPVLLCINAGDIGATVKAHIESLVPYRPDPPLQHPGHLLAGCTIGPPMSTNELNSVASLFGGMGDMSSACVISAEQSSGLMDPTAEDRTSIMRLEALRRQIGGERVSGILEFWTS</sequence>
<dbReference type="OrthoDB" id="2129069at2759"/>
<reference evidence="2" key="1">
    <citation type="journal article" date="2020" name="Stud. Mycol.">
        <title>101 Dothideomycetes genomes: A test case for predicting lifestyles and emergence of pathogens.</title>
        <authorList>
            <person name="Haridas S."/>
            <person name="Albert R."/>
            <person name="Binder M."/>
            <person name="Bloem J."/>
            <person name="LaButti K."/>
            <person name="Salamov A."/>
            <person name="Andreopoulos B."/>
            <person name="Baker S."/>
            <person name="Barry K."/>
            <person name="Bills G."/>
            <person name="Bluhm B."/>
            <person name="Cannon C."/>
            <person name="Castanera R."/>
            <person name="Culley D."/>
            <person name="Daum C."/>
            <person name="Ezra D."/>
            <person name="Gonzalez J."/>
            <person name="Henrissat B."/>
            <person name="Kuo A."/>
            <person name="Liang C."/>
            <person name="Lipzen A."/>
            <person name="Lutzoni F."/>
            <person name="Magnuson J."/>
            <person name="Mondo S."/>
            <person name="Nolan M."/>
            <person name="Ohm R."/>
            <person name="Pangilinan J."/>
            <person name="Park H.-J."/>
            <person name="Ramirez L."/>
            <person name="Alfaro M."/>
            <person name="Sun H."/>
            <person name="Tritt A."/>
            <person name="Yoshinaga Y."/>
            <person name="Zwiers L.-H."/>
            <person name="Turgeon B."/>
            <person name="Goodwin S."/>
            <person name="Spatafora J."/>
            <person name="Crous P."/>
            <person name="Grigoriev I."/>
        </authorList>
    </citation>
    <scope>NUCLEOTIDE SEQUENCE [LARGE SCALE GENOMIC DNA]</scope>
    <source>
        <strain evidence="2">CECT 20119</strain>
    </source>
</reference>
<evidence type="ECO:0000313" key="1">
    <source>
        <dbReference type="EMBL" id="KAF2222397.1"/>
    </source>
</evidence>
<dbReference type="EMBL" id="ML992508">
    <property type="protein sequence ID" value="KAF2222397.1"/>
    <property type="molecule type" value="Genomic_DNA"/>
</dbReference>
<protein>
    <submittedName>
        <fullName evidence="1">Uncharacterized protein</fullName>
    </submittedName>
</protein>